<dbReference type="PANTHER" id="PTHR35175:SF2">
    <property type="entry name" value="DUF1289 DOMAIN-CONTAINING PROTEIN"/>
    <property type="match status" value="1"/>
</dbReference>
<dbReference type="Pfam" id="PF06945">
    <property type="entry name" value="DUF1289"/>
    <property type="match status" value="1"/>
</dbReference>
<dbReference type="EMBL" id="JAUKWQ010000009">
    <property type="protein sequence ID" value="MDO1584655.1"/>
    <property type="molecule type" value="Genomic_DNA"/>
</dbReference>
<proteinExistence type="predicted"/>
<protein>
    <submittedName>
        <fullName evidence="1">DUF1289 domain-containing protein</fullName>
    </submittedName>
</protein>
<sequence>MISPCILVCSLDPASGLCMGCGRSLDEIASWSSLGDHERLALMESLPERLQALNASAESSSSTVGGDAA</sequence>
<comment type="caution">
    <text evidence="1">The sequence shown here is derived from an EMBL/GenBank/DDBJ whole genome shotgun (WGS) entry which is preliminary data.</text>
</comment>
<accession>A0ABT8T1N1</accession>
<dbReference type="PANTHER" id="PTHR35175">
    <property type="entry name" value="DUF1289 DOMAIN-CONTAINING PROTEIN"/>
    <property type="match status" value="1"/>
</dbReference>
<evidence type="ECO:0000313" key="1">
    <source>
        <dbReference type="EMBL" id="MDO1584655.1"/>
    </source>
</evidence>
<name>A0ABT8T1N1_9HYPH</name>
<dbReference type="RefSeq" id="WP_302078899.1">
    <property type="nucleotide sequence ID" value="NZ_JAUKWQ010000009.1"/>
</dbReference>
<reference evidence="1" key="2">
    <citation type="submission" date="2023-07" db="EMBL/GenBank/DDBJ databases">
        <authorList>
            <person name="Sun H."/>
        </authorList>
    </citation>
    <scope>NUCLEOTIDE SEQUENCE</scope>
    <source>
        <strain evidence="1">05753</strain>
    </source>
</reference>
<dbReference type="InterPro" id="IPR010710">
    <property type="entry name" value="DUF1289"/>
</dbReference>
<reference evidence="1" key="1">
    <citation type="journal article" date="2015" name="Int. J. Syst. Evol. Microbiol.">
        <title>Rhizobium oryzicola sp. nov., potential plant-growth-promoting endophytic bacteria isolated from rice roots.</title>
        <authorList>
            <person name="Zhang X.X."/>
            <person name="Gao J.S."/>
            <person name="Cao Y.H."/>
            <person name="Sheirdil R.A."/>
            <person name="Wang X.C."/>
            <person name="Zhang L."/>
        </authorList>
    </citation>
    <scope>NUCLEOTIDE SEQUENCE</scope>
    <source>
        <strain evidence="1">05753</strain>
    </source>
</reference>
<dbReference type="Proteomes" id="UP001169006">
    <property type="component" value="Unassembled WGS sequence"/>
</dbReference>
<gene>
    <name evidence="1" type="ORF">Q2T52_21420</name>
</gene>
<keyword evidence="2" id="KW-1185">Reference proteome</keyword>
<evidence type="ECO:0000313" key="2">
    <source>
        <dbReference type="Proteomes" id="UP001169006"/>
    </source>
</evidence>
<organism evidence="1 2">
    <name type="scientific">Rhizobium oryzicola</name>
    <dbReference type="NCBI Taxonomy" id="1232668"/>
    <lineage>
        <taxon>Bacteria</taxon>
        <taxon>Pseudomonadati</taxon>
        <taxon>Pseudomonadota</taxon>
        <taxon>Alphaproteobacteria</taxon>
        <taxon>Hyphomicrobiales</taxon>
        <taxon>Rhizobiaceae</taxon>
        <taxon>Rhizobium/Agrobacterium group</taxon>
        <taxon>Rhizobium</taxon>
    </lineage>
</organism>